<dbReference type="Proteomes" id="UP000280091">
    <property type="component" value="Unassembled WGS sequence"/>
</dbReference>
<dbReference type="EMBL" id="RBXA01000003">
    <property type="protein sequence ID" value="RKS92345.1"/>
    <property type="molecule type" value="Genomic_DNA"/>
</dbReference>
<evidence type="ECO:0000313" key="1">
    <source>
        <dbReference type="EMBL" id="RKS92345.1"/>
    </source>
</evidence>
<comment type="caution">
    <text evidence="1">The sequence shown here is derived from an EMBL/GenBank/DDBJ whole genome shotgun (WGS) entry which is preliminary data.</text>
</comment>
<gene>
    <name evidence="1" type="ORF">BC952_2236</name>
</gene>
<protein>
    <submittedName>
        <fullName evidence="1">Uncharacterized protein</fullName>
    </submittedName>
</protein>
<sequence length="39" mass="4361">MSKAGTIATNKLNFSLLKNRLPFLVLTLLKPQKLETSCK</sequence>
<reference evidence="1 2" key="1">
    <citation type="submission" date="2018-10" db="EMBL/GenBank/DDBJ databases">
        <title>Genomic Encyclopedia of Archaeal and Bacterial Type Strains, Phase II (KMG-II): from individual species to whole genera.</title>
        <authorList>
            <person name="Goeker M."/>
        </authorList>
    </citation>
    <scope>NUCLEOTIDE SEQUENCE [LARGE SCALE GENOMIC DNA]</scope>
    <source>
        <strain evidence="1 2">DSM 15094</strain>
    </source>
</reference>
<proteinExistence type="predicted"/>
<accession>A0A495RXY5</accession>
<dbReference type="AlphaFoldDB" id="A0A495RXY5"/>
<keyword evidence="2" id="KW-1185">Reference proteome</keyword>
<evidence type="ECO:0000313" key="2">
    <source>
        <dbReference type="Proteomes" id="UP000280091"/>
    </source>
</evidence>
<name>A0A495RXY5_9FLAO</name>
<organism evidence="1 2">
    <name type="scientific">Flavobacterium limicola</name>
    <dbReference type="NCBI Taxonomy" id="180441"/>
    <lineage>
        <taxon>Bacteria</taxon>
        <taxon>Pseudomonadati</taxon>
        <taxon>Bacteroidota</taxon>
        <taxon>Flavobacteriia</taxon>
        <taxon>Flavobacteriales</taxon>
        <taxon>Flavobacteriaceae</taxon>
        <taxon>Flavobacterium</taxon>
    </lineage>
</organism>